<dbReference type="AlphaFoldDB" id="L0A9K7"/>
<protein>
    <submittedName>
        <fullName evidence="1">Uncharacterized protein</fullName>
    </submittedName>
</protein>
<gene>
    <name evidence="1" type="ordered locus">Calag_0029</name>
</gene>
<keyword evidence="2" id="KW-1185">Reference proteome</keyword>
<accession>L0A9K7</accession>
<dbReference type="EMBL" id="CP003378">
    <property type="protein sequence ID" value="AFZ69822.1"/>
    <property type="molecule type" value="Genomic_DNA"/>
</dbReference>
<dbReference type="HOGENOM" id="CLU_2985471_0_0_2"/>
<dbReference type="Proteomes" id="UP000010469">
    <property type="component" value="Chromosome"/>
</dbReference>
<evidence type="ECO:0000313" key="2">
    <source>
        <dbReference type="Proteomes" id="UP000010469"/>
    </source>
</evidence>
<evidence type="ECO:0000313" key="1">
    <source>
        <dbReference type="EMBL" id="AFZ69822.1"/>
    </source>
</evidence>
<sequence length="57" mass="6960">MSYIDKNKERLEQEGLKKLEEIYKVFKEKIDNDYKSKIDELKSKYDLLVEEFAKRLS</sequence>
<reference evidence="2" key="1">
    <citation type="submission" date="2012-03" db="EMBL/GenBank/DDBJ databases">
        <title>Complete genome of Caldisphaera lagunensis DSM 15908.</title>
        <authorList>
            <person name="Lucas S."/>
            <person name="Copeland A."/>
            <person name="Lapidus A."/>
            <person name="Glavina del Rio T."/>
            <person name="Dalin E."/>
            <person name="Tice H."/>
            <person name="Bruce D."/>
            <person name="Goodwin L."/>
            <person name="Pitluck S."/>
            <person name="Peters L."/>
            <person name="Mikhailova N."/>
            <person name="Teshima H."/>
            <person name="Kyrpides N."/>
            <person name="Mavromatis K."/>
            <person name="Ivanova N."/>
            <person name="Brettin T."/>
            <person name="Detter J.C."/>
            <person name="Han C."/>
            <person name="Larimer F."/>
            <person name="Land M."/>
            <person name="Hauser L."/>
            <person name="Markowitz V."/>
            <person name="Cheng J.-F."/>
            <person name="Hugenholtz P."/>
            <person name="Woyke T."/>
            <person name="Wu D."/>
            <person name="Spring S."/>
            <person name="Schroeder M."/>
            <person name="Brambilla E."/>
            <person name="Klenk H.-P."/>
            <person name="Eisen J.A."/>
        </authorList>
    </citation>
    <scope>NUCLEOTIDE SEQUENCE [LARGE SCALE GENOMIC DNA]</scope>
    <source>
        <strain evidence="2">DSM 15908 / JCM 11604 / IC-154</strain>
    </source>
</reference>
<dbReference type="RefSeq" id="WP_015231720.1">
    <property type="nucleotide sequence ID" value="NC_019791.1"/>
</dbReference>
<organism evidence="1 2">
    <name type="scientific">Caldisphaera lagunensis (strain DSM 15908 / JCM 11604 / ANMR 0165 / IC-154)</name>
    <dbReference type="NCBI Taxonomy" id="1056495"/>
    <lineage>
        <taxon>Archaea</taxon>
        <taxon>Thermoproteota</taxon>
        <taxon>Thermoprotei</taxon>
        <taxon>Acidilobales</taxon>
        <taxon>Caldisphaeraceae</taxon>
        <taxon>Caldisphaera</taxon>
    </lineage>
</organism>
<proteinExistence type="predicted"/>
<dbReference type="KEGG" id="clg:Calag_0029"/>
<dbReference type="GeneID" id="43311671"/>
<dbReference type="InParanoid" id="L0A9K7"/>
<name>L0A9K7_CALLD</name>